<sequence length="218" mass="25780">MKSKLILLLLIIFQQIACSQQIDKNGLQISDKLLSSIQKDIGKRSEPLNREVWNYDSEGNEDNYTLNKGVVFKFVKESQAYSIFKKYHKEVIESGNYLFLTNMDFDDSYKTYYDIVIVNCSNQFELIKLIGTNGVNYDVYNNDIVTQMKEWHKEVDFTIDVVDVARIHAYMGKLPKDIKQFAKEVYKFCPDVIDQGYSSIDKMILDYKQNKYFWLWWD</sequence>
<dbReference type="Proteomes" id="UP001176883">
    <property type="component" value="Unassembled WGS sequence"/>
</dbReference>
<keyword evidence="3" id="KW-1185">Reference proteome</keyword>
<dbReference type="Pfam" id="PF14062">
    <property type="entry name" value="DUF4253"/>
    <property type="match status" value="1"/>
</dbReference>
<comment type="caution">
    <text evidence="2">The sequence shown here is derived from an EMBL/GenBank/DDBJ whole genome shotgun (WGS) entry which is preliminary data.</text>
</comment>
<proteinExistence type="predicted"/>
<dbReference type="RefSeq" id="WP_303276970.1">
    <property type="nucleotide sequence ID" value="NZ_JAUOEK010000068.1"/>
</dbReference>
<reference evidence="2" key="1">
    <citation type="submission" date="2023-07" db="EMBL/GenBank/DDBJ databases">
        <title>Two novel species in the genus Flavivirga.</title>
        <authorList>
            <person name="Kwon K."/>
        </authorList>
    </citation>
    <scope>NUCLEOTIDE SEQUENCE</scope>
    <source>
        <strain evidence="2">KCTC 52353</strain>
    </source>
</reference>
<organism evidence="2 3">
    <name type="scientific">Flavivirga aquimarina</name>
    <dbReference type="NCBI Taxonomy" id="2027862"/>
    <lineage>
        <taxon>Bacteria</taxon>
        <taxon>Pseudomonadati</taxon>
        <taxon>Bacteroidota</taxon>
        <taxon>Flavobacteriia</taxon>
        <taxon>Flavobacteriales</taxon>
        <taxon>Flavobacteriaceae</taxon>
        <taxon>Flavivirga</taxon>
    </lineage>
</organism>
<evidence type="ECO:0000313" key="2">
    <source>
        <dbReference type="EMBL" id="MDO5969282.1"/>
    </source>
</evidence>
<dbReference type="InterPro" id="IPR025349">
    <property type="entry name" value="DUF4253"/>
</dbReference>
<evidence type="ECO:0000259" key="1">
    <source>
        <dbReference type="Pfam" id="PF14062"/>
    </source>
</evidence>
<dbReference type="EMBL" id="JAUOEK010000068">
    <property type="protein sequence ID" value="MDO5969282.1"/>
    <property type="molecule type" value="Genomic_DNA"/>
</dbReference>
<protein>
    <submittedName>
        <fullName evidence="2">DUF4253 domain-containing protein</fullName>
    </submittedName>
</protein>
<accession>A0ABT8W898</accession>
<feature type="domain" description="DUF4253" evidence="1">
    <location>
        <begin position="115"/>
        <end position="218"/>
    </location>
</feature>
<evidence type="ECO:0000313" key="3">
    <source>
        <dbReference type="Proteomes" id="UP001176883"/>
    </source>
</evidence>
<gene>
    <name evidence="2" type="ORF">Q4Q35_05630</name>
</gene>
<name>A0ABT8W898_9FLAO</name>